<keyword evidence="2" id="KW-1185">Reference proteome</keyword>
<name>A0AAD8HB05_9APIA</name>
<evidence type="ECO:0000313" key="2">
    <source>
        <dbReference type="Proteomes" id="UP001237642"/>
    </source>
</evidence>
<accession>A0AAD8HB05</accession>
<evidence type="ECO:0000313" key="1">
    <source>
        <dbReference type="EMBL" id="KAK1363651.1"/>
    </source>
</evidence>
<dbReference type="EMBL" id="JAUIZM010000009">
    <property type="protein sequence ID" value="KAK1363651.1"/>
    <property type="molecule type" value="Genomic_DNA"/>
</dbReference>
<organism evidence="1 2">
    <name type="scientific">Heracleum sosnowskyi</name>
    <dbReference type="NCBI Taxonomy" id="360622"/>
    <lineage>
        <taxon>Eukaryota</taxon>
        <taxon>Viridiplantae</taxon>
        <taxon>Streptophyta</taxon>
        <taxon>Embryophyta</taxon>
        <taxon>Tracheophyta</taxon>
        <taxon>Spermatophyta</taxon>
        <taxon>Magnoliopsida</taxon>
        <taxon>eudicotyledons</taxon>
        <taxon>Gunneridae</taxon>
        <taxon>Pentapetalae</taxon>
        <taxon>asterids</taxon>
        <taxon>campanulids</taxon>
        <taxon>Apiales</taxon>
        <taxon>Apiaceae</taxon>
        <taxon>Apioideae</taxon>
        <taxon>apioid superclade</taxon>
        <taxon>Tordylieae</taxon>
        <taxon>Tordyliinae</taxon>
        <taxon>Heracleum</taxon>
    </lineage>
</organism>
<sequence length="147" mass="16613">MNLVIVLFAGCGFDGSYKDLYLHFACKHPASATRFMFDSSFSVHMGANMKYKFLQEDDHTLFILNYGVQTFPNVANIICMGCLQNKYSYELEAGGVHSSLKFNSLAQSLPKWTVGLPVKSGLEDQNFINNSSWDHKIQVCIRRKGEE</sequence>
<comment type="caution">
    <text evidence="1">The sequence shown here is derived from an EMBL/GenBank/DDBJ whole genome shotgun (WGS) entry which is preliminary data.</text>
</comment>
<dbReference type="SUPFAM" id="SSF49599">
    <property type="entry name" value="TRAF domain-like"/>
    <property type="match status" value="1"/>
</dbReference>
<dbReference type="InterPro" id="IPR044286">
    <property type="entry name" value="SINL_plant"/>
</dbReference>
<dbReference type="PANTHER" id="PTHR46632:SF16">
    <property type="entry name" value="E3 UBIQUITIN-PROTEIN LIGASE SINA-LIKE 10"/>
    <property type="match status" value="1"/>
</dbReference>
<protein>
    <submittedName>
        <fullName evidence="1">Uncharacterized protein</fullName>
    </submittedName>
</protein>
<reference evidence="1" key="1">
    <citation type="submission" date="2023-02" db="EMBL/GenBank/DDBJ databases">
        <title>Genome of toxic invasive species Heracleum sosnowskyi carries increased number of genes despite the absence of recent whole-genome duplications.</title>
        <authorList>
            <person name="Schelkunov M."/>
            <person name="Shtratnikova V."/>
            <person name="Makarenko M."/>
            <person name="Klepikova A."/>
            <person name="Omelchenko D."/>
            <person name="Novikova G."/>
            <person name="Obukhova E."/>
            <person name="Bogdanov V."/>
            <person name="Penin A."/>
            <person name="Logacheva M."/>
        </authorList>
    </citation>
    <scope>NUCLEOTIDE SEQUENCE</scope>
    <source>
        <strain evidence="1">Hsosn_3</strain>
        <tissue evidence="1">Leaf</tissue>
    </source>
</reference>
<dbReference type="PANTHER" id="PTHR46632">
    <property type="entry name" value="E3 UBIQUITIN-PROTEIN LIGASE SINA-LIKE 4"/>
    <property type="match status" value="1"/>
</dbReference>
<proteinExistence type="predicted"/>
<dbReference type="AlphaFoldDB" id="A0AAD8HB05"/>
<gene>
    <name evidence="1" type="ORF">POM88_039212</name>
</gene>
<reference evidence="1" key="2">
    <citation type="submission" date="2023-05" db="EMBL/GenBank/DDBJ databases">
        <authorList>
            <person name="Schelkunov M.I."/>
        </authorList>
    </citation>
    <scope>NUCLEOTIDE SEQUENCE</scope>
    <source>
        <strain evidence="1">Hsosn_3</strain>
        <tissue evidence="1">Leaf</tissue>
    </source>
</reference>
<dbReference type="Proteomes" id="UP001237642">
    <property type="component" value="Unassembled WGS sequence"/>
</dbReference>